<dbReference type="PANTHER" id="PTHR44229">
    <property type="entry name" value="15-HYDROXYPROSTAGLANDIN DEHYDROGENASE [NAD(+)]"/>
    <property type="match status" value="1"/>
</dbReference>
<dbReference type="Proteomes" id="UP000215335">
    <property type="component" value="Unassembled WGS sequence"/>
</dbReference>
<dbReference type="GO" id="GO:0016616">
    <property type="term" value="F:oxidoreductase activity, acting on the CH-OH group of donors, NAD or NADP as acceptor"/>
    <property type="evidence" value="ECO:0007669"/>
    <property type="project" value="TreeGrafter"/>
</dbReference>
<dbReference type="SUPFAM" id="SSF51735">
    <property type="entry name" value="NAD(P)-binding Rossmann-fold domains"/>
    <property type="match status" value="4"/>
</dbReference>
<dbReference type="STRING" id="543379.A0A232ETP3"/>
<name>A0A232ETP3_9HYME</name>
<keyword evidence="4" id="KW-1185">Reference proteome</keyword>
<evidence type="ECO:0000313" key="4">
    <source>
        <dbReference type="Proteomes" id="UP000215335"/>
    </source>
</evidence>
<dbReference type="OrthoDB" id="417891at2759"/>
<dbReference type="AlphaFoldDB" id="A0A232ETP3"/>
<organism evidence="3 4">
    <name type="scientific">Trichomalopsis sarcophagae</name>
    <dbReference type="NCBI Taxonomy" id="543379"/>
    <lineage>
        <taxon>Eukaryota</taxon>
        <taxon>Metazoa</taxon>
        <taxon>Ecdysozoa</taxon>
        <taxon>Arthropoda</taxon>
        <taxon>Hexapoda</taxon>
        <taxon>Insecta</taxon>
        <taxon>Pterygota</taxon>
        <taxon>Neoptera</taxon>
        <taxon>Endopterygota</taxon>
        <taxon>Hymenoptera</taxon>
        <taxon>Apocrita</taxon>
        <taxon>Proctotrupomorpha</taxon>
        <taxon>Chalcidoidea</taxon>
        <taxon>Pteromalidae</taxon>
        <taxon>Pteromalinae</taxon>
        <taxon>Trichomalopsis</taxon>
    </lineage>
</organism>
<dbReference type="InterPro" id="IPR036291">
    <property type="entry name" value="NAD(P)-bd_dom_sf"/>
</dbReference>
<protein>
    <submittedName>
        <fullName evidence="3">Uncharacterized protein</fullName>
    </submittedName>
</protein>
<dbReference type="GO" id="GO:0005737">
    <property type="term" value="C:cytoplasm"/>
    <property type="evidence" value="ECO:0007669"/>
    <property type="project" value="TreeGrafter"/>
</dbReference>
<dbReference type="Gene3D" id="3.40.50.720">
    <property type="entry name" value="NAD(P)-binding Rossmann-like Domain"/>
    <property type="match status" value="4"/>
</dbReference>
<evidence type="ECO:0000256" key="1">
    <source>
        <dbReference type="ARBA" id="ARBA00006484"/>
    </source>
</evidence>
<accession>A0A232ETP3</accession>
<dbReference type="PRINTS" id="PR00081">
    <property type="entry name" value="GDHRDH"/>
</dbReference>
<dbReference type="InterPro" id="IPR002347">
    <property type="entry name" value="SDR_fam"/>
</dbReference>
<comment type="caution">
    <text evidence="3">The sequence shown here is derived from an EMBL/GenBank/DDBJ whole genome shotgun (WGS) entry which is preliminary data.</text>
</comment>
<evidence type="ECO:0000313" key="3">
    <source>
        <dbReference type="EMBL" id="OXU21723.1"/>
    </source>
</evidence>
<gene>
    <name evidence="3" type="ORF">TSAR_007367</name>
</gene>
<dbReference type="FunFam" id="3.40.50.720:FF:000084">
    <property type="entry name" value="Short-chain dehydrogenase reductase"/>
    <property type="match status" value="2"/>
</dbReference>
<evidence type="ECO:0000256" key="2">
    <source>
        <dbReference type="ARBA" id="ARBA00023002"/>
    </source>
</evidence>
<dbReference type="PRINTS" id="PR00080">
    <property type="entry name" value="SDRFAMILY"/>
</dbReference>
<comment type="similarity">
    <text evidence="1">Belongs to the short-chain dehydrogenases/reductases (SDR) family.</text>
</comment>
<keyword evidence="2" id="KW-0560">Oxidoreductase</keyword>
<sequence>MDVTNKVAIVTGGLGGIGFSTVQHLLRHKAQYVAVLDLPQNNSPHVVDGLKTLEEEFGKGKFGYYHVDVANAESFAAVYAKVVEHKGYVDILVNNAAVAKDTEIDLTIDVNLKAVIKGTLHAIEQMGVHKNYKGGVVVNIASFLGLVNRPAAPVYNATKHGVVSFVRSMKEHNKFFGVRIVCICPGMTQTHLIGVDTWRKTMLDFVPTEAIEDAFSIHLQKPDNVASAIVEIIKKGNEGDVWVAHNDELPFAVGEITDSYITLSQSRFHKSRTSNVIFLHYNHFVFWISSKMNIIDKVAIVTGGLGGIGFSTVQHLLREKVQYVAIFDLPEYDSPHVVEGLKKLDEEFGRGNFGYYHVDVANTESFIAAYAKVVEHKGYVDILVNNAAVADEKDIDLTINVNLTAVIKGALHAVEQMGVHKNHKGGVVVNIASFLGLVNRPLAPVYNASKHGVVSFVRSMKQHNKTLGVRVVCICPGMTRTNMVGLDTFRKTMFDFVPTEMIKEALNVQLQTPDNVASAIVEIIKKGDEGDVWVAQNDEPPFAVEEINDVEKMRIPRSNWWSKRYWFVAIFDLVVEEHEEVVNALKQLEQKFAAQRFGYYCCDVTNFKKFIACYDEVYTTSGAVDILVNNAGVFEEHDQDLTVAVNFTSVIHCTMHAIERMGTHKGGKGGVIVNLGSICALISLSTIPVYSATKGALAFFVRSTKDYNEKYGVRIVCLCPGMTKTKMTHAARDAKSYCLDFVPQKFVDQHISMHLQDPNSVASAVVEIAEKGKSGDIWLQCCDQPPVDWENKKAYVAIFDLLVAESDVVRAAFKTLEQEFDKVRFGYYHCDVVNHEEFIAQYNDVTNSIRNVDILVNNAGICNENDPDLTIAVNITAVIKCTMYAVERMGTHRLGKGGIVVNIGSIFGLTNIPTIPVYNATKHAVVSFVRSLKEHNENLGMRIVCLCPGMTKTSMTTAHNPRDILLDFIPQNIIEDHLELYLQDPNNVAAAIVEIVKRGKGGDVWLVQNDEPPFNTKDVTEVEELRTEF</sequence>
<dbReference type="Pfam" id="PF00106">
    <property type="entry name" value="adh_short"/>
    <property type="match status" value="4"/>
</dbReference>
<proteinExistence type="inferred from homology"/>
<dbReference type="EMBL" id="NNAY01002252">
    <property type="protein sequence ID" value="OXU21723.1"/>
    <property type="molecule type" value="Genomic_DNA"/>
</dbReference>
<dbReference type="PANTHER" id="PTHR44229:SF8">
    <property type="entry name" value="ALCOHOL DEHYDROGENASE-RELATED"/>
    <property type="match status" value="1"/>
</dbReference>
<reference evidence="3 4" key="1">
    <citation type="journal article" date="2017" name="Curr. Biol.">
        <title>The Evolution of Venom by Co-option of Single-Copy Genes.</title>
        <authorList>
            <person name="Martinson E.O."/>
            <person name="Mrinalini"/>
            <person name="Kelkar Y.D."/>
            <person name="Chang C.H."/>
            <person name="Werren J.H."/>
        </authorList>
    </citation>
    <scope>NUCLEOTIDE SEQUENCE [LARGE SCALE GENOMIC DNA]</scope>
    <source>
        <strain evidence="3 4">Alberta</strain>
        <tissue evidence="3">Whole body</tissue>
    </source>
</reference>